<evidence type="ECO:0000313" key="2">
    <source>
        <dbReference type="Proteomes" id="UP000324222"/>
    </source>
</evidence>
<dbReference type="Proteomes" id="UP000324222">
    <property type="component" value="Unassembled WGS sequence"/>
</dbReference>
<evidence type="ECO:0000313" key="1">
    <source>
        <dbReference type="EMBL" id="MPD01802.1"/>
    </source>
</evidence>
<name>A0A5B7JUY3_PORTR</name>
<keyword evidence="2" id="KW-1185">Reference proteome</keyword>
<dbReference type="AlphaFoldDB" id="A0A5B7JUY3"/>
<reference evidence="1 2" key="1">
    <citation type="submission" date="2019-05" db="EMBL/GenBank/DDBJ databases">
        <title>Another draft genome of Portunus trituberculatus and its Hox gene families provides insights of decapod evolution.</title>
        <authorList>
            <person name="Jeong J.-H."/>
            <person name="Song I."/>
            <person name="Kim S."/>
            <person name="Choi T."/>
            <person name="Kim D."/>
            <person name="Ryu S."/>
            <person name="Kim W."/>
        </authorList>
    </citation>
    <scope>NUCLEOTIDE SEQUENCE [LARGE SCALE GENOMIC DNA]</scope>
    <source>
        <tissue evidence="1">Muscle</tissue>
    </source>
</reference>
<accession>A0A5B7JUY3</accession>
<proteinExistence type="predicted"/>
<protein>
    <submittedName>
        <fullName evidence="1">Uncharacterized protein</fullName>
    </submittedName>
</protein>
<comment type="caution">
    <text evidence="1">The sequence shown here is derived from an EMBL/GenBank/DDBJ whole genome shotgun (WGS) entry which is preliminary data.</text>
</comment>
<dbReference type="OrthoDB" id="47801at2759"/>
<organism evidence="1 2">
    <name type="scientific">Portunus trituberculatus</name>
    <name type="common">Swimming crab</name>
    <name type="synonym">Neptunus trituberculatus</name>
    <dbReference type="NCBI Taxonomy" id="210409"/>
    <lineage>
        <taxon>Eukaryota</taxon>
        <taxon>Metazoa</taxon>
        <taxon>Ecdysozoa</taxon>
        <taxon>Arthropoda</taxon>
        <taxon>Crustacea</taxon>
        <taxon>Multicrustacea</taxon>
        <taxon>Malacostraca</taxon>
        <taxon>Eumalacostraca</taxon>
        <taxon>Eucarida</taxon>
        <taxon>Decapoda</taxon>
        <taxon>Pleocyemata</taxon>
        <taxon>Brachyura</taxon>
        <taxon>Eubrachyura</taxon>
        <taxon>Portunoidea</taxon>
        <taxon>Portunidae</taxon>
        <taxon>Portuninae</taxon>
        <taxon>Portunus</taxon>
    </lineage>
</organism>
<gene>
    <name evidence="1" type="ORF">E2C01_097347</name>
</gene>
<sequence>MLQVGGSIWGDNEVCGPGDLTASVHLLTDVFQKILLHLSMEFDGSHVESVLGLWLSINLELAGGKYTPSLDPTLPLTPRAVSSLLAAVVR</sequence>
<dbReference type="EMBL" id="VSRR010128649">
    <property type="protein sequence ID" value="MPD01802.1"/>
    <property type="molecule type" value="Genomic_DNA"/>
</dbReference>